<dbReference type="InterPro" id="IPR016181">
    <property type="entry name" value="Acyl_CoA_acyltransferase"/>
</dbReference>
<feature type="domain" description="N-acetyltransferase" evidence="7">
    <location>
        <begin position="43"/>
        <end position="145"/>
    </location>
</feature>
<dbReference type="KEGG" id="dfn:CVE23_02210"/>
<keyword evidence="3" id="KW-1277">Toxin-antitoxin system</keyword>
<dbReference type="PANTHER" id="PTHR36449">
    <property type="entry name" value="ACETYLTRANSFERASE-RELATED"/>
    <property type="match status" value="1"/>
</dbReference>
<name>A0A2K8QHE3_9GAMM</name>
<dbReference type="Pfam" id="PF13508">
    <property type="entry name" value="Acetyltransf_7"/>
    <property type="match status" value="1"/>
</dbReference>
<reference evidence="9" key="1">
    <citation type="journal article" date="2018" name="Genome Announc.">
        <title>Complete genome sequence of a Dickeya fangzhongdai type strain causing bleeding canker of pear tree trunks.</title>
        <authorList>
            <person name="Zhao Y."/>
            <person name="Tian Y."/>
            <person name="Li X."/>
            <person name="Hu B."/>
        </authorList>
    </citation>
    <scope>NUCLEOTIDE SEQUENCE [LARGE SCALE GENOMIC DNA]</scope>
    <source>
        <strain evidence="9">DSM 101947</strain>
    </source>
</reference>
<proteinExistence type="inferred from homology"/>
<sequence length="159" mass="17570">MGITAPELLLPQHAVVDFHCSEPSLNEWLKRKALKNQTLGASRTFVVCEAGTQRVVGFYALASGSIQRQVAPGAFRRNMPDPIPVLVLGRLAVDERYQRMGIGAGLLKDAVLRSRNVAQQVGNKALLVHALSDEAKAFYQYWGFVASEIQEHTLLLSLW</sequence>
<evidence type="ECO:0000256" key="5">
    <source>
        <dbReference type="ARBA" id="ARBA00023315"/>
    </source>
</evidence>
<dbReference type="Gene3D" id="3.40.630.30">
    <property type="match status" value="1"/>
</dbReference>
<comment type="catalytic activity">
    <reaction evidence="6">
        <text>glycyl-tRNA(Gly) + acetyl-CoA = N-acetylglycyl-tRNA(Gly) + CoA + H(+)</text>
        <dbReference type="Rhea" id="RHEA:81867"/>
        <dbReference type="Rhea" id="RHEA-COMP:9683"/>
        <dbReference type="Rhea" id="RHEA-COMP:19766"/>
        <dbReference type="ChEBI" id="CHEBI:15378"/>
        <dbReference type="ChEBI" id="CHEBI:57287"/>
        <dbReference type="ChEBI" id="CHEBI:57288"/>
        <dbReference type="ChEBI" id="CHEBI:78522"/>
        <dbReference type="ChEBI" id="CHEBI:232036"/>
    </reaction>
</comment>
<organism evidence="8 9">
    <name type="scientific">Dickeya fangzhongdai</name>
    <dbReference type="NCBI Taxonomy" id="1778540"/>
    <lineage>
        <taxon>Bacteria</taxon>
        <taxon>Pseudomonadati</taxon>
        <taxon>Pseudomonadota</taxon>
        <taxon>Gammaproteobacteria</taxon>
        <taxon>Enterobacterales</taxon>
        <taxon>Pectobacteriaceae</taxon>
        <taxon>Dickeya</taxon>
    </lineage>
</organism>
<evidence type="ECO:0000256" key="3">
    <source>
        <dbReference type="ARBA" id="ARBA00022649"/>
    </source>
</evidence>
<keyword evidence="9" id="KW-1185">Reference proteome</keyword>
<keyword evidence="4 8" id="KW-0808">Transferase</keyword>
<dbReference type="CDD" id="cd04301">
    <property type="entry name" value="NAT_SF"/>
    <property type="match status" value="1"/>
</dbReference>
<dbReference type="RefSeq" id="WP_015855199.1">
    <property type="nucleotide sequence ID" value="NZ_BMJF01000011.1"/>
</dbReference>
<comment type="similarity">
    <text evidence="1">Belongs to the acetyltransferase family. GNAT subfamily.</text>
</comment>
<evidence type="ECO:0000256" key="2">
    <source>
        <dbReference type="ARBA" id="ARBA00022491"/>
    </source>
</evidence>
<evidence type="ECO:0000256" key="6">
    <source>
        <dbReference type="ARBA" id="ARBA00049880"/>
    </source>
</evidence>
<protein>
    <submittedName>
        <fullName evidence="8">N-acetyltransferase</fullName>
    </submittedName>
</protein>
<accession>A0A2K8QHE3</accession>
<evidence type="ECO:0000313" key="9">
    <source>
        <dbReference type="Proteomes" id="UP000231901"/>
    </source>
</evidence>
<evidence type="ECO:0000313" key="8">
    <source>
        <dbReference type="EMBL" id="ATZ92894.1"/>
    </source>
</evidence>
<dbReference type="GeneID" id="66563157"/>
<dbReference type="AlphaFoldDB" id="A0A2K8QHE3"/>
<evidence type="ECO:0000259" key="7">
    <source>
        <dbReference type="Pfam" id="PF13508"/>
    </source>
</evidence>
<keyword evidence="2" id="KW-0678">Repressor</keyword>
<evidence type="ECO:0000256" key="1">
    <source>
        <dbReference type="ARBA" id="ARBA00009342"/>
    </source>
</evidence>
<keyword evidence="5" id="KW-0012">Acyltransferase</keyword>
<evidence type="ECO:0000256" key="4">
    <source>
        <dbReference type="ARBA" id="ARBA00022679"/>
    </source>
</evidence>
<dbReference type="EMBL" id="CP025003">
    <property type="protein sequence ID" value="ATZ92894.1"/>
    <property type="molecule type" value="Genomic_DNA"/>
</dbReference>
<gene>
    <name evidence="8" type="ORF">CVE23_02210</name>
</gene>
<dbReference type="GO" id="GO:0016747">
    <property type="term" value="F:acyltransferase activity, transferring groups other than amino-acyl groups"/>
    <property type="evidence" value="ECO:0007669"/>
    <property type="project" value="InterPro"/>
</dbReference>
<dbReference type="PANTHER" id="PTHR36449:SF1">
    <property type="entry name" value="ACETYLTRANSFERASE"/>
    <property type="match status" value="1"/>
</dbReference>
<dbReference type="Proteomes" id="UP000231901">
    <property type="component" value="Chromosome"/>
</dbReference>
<dbReference type="SUPFAM" id="SSF55729">
    <property type="entry name" value="Acyl-CoA N-acyltransferases (Nat)"/>
    <property type="match status" value="1"/>
</dbReference>
<dbReference type="InterPro" id="IPR000182">
    <property type="entry name" value="GNAT_dom"/>
</dbReference>